<feature type="region of interest" description="Disordered" evidence="1">
    <location>
        <begin position="110"/>
        <end position="134"/>
    </location>
</feature>
<feature type="non-terminal residue" evidence="2">
    <location>
        <position position="217"/>
    </location>
</feature>
<dbReference type="Pfam" id="PF08315">
    <property type="entry name" value="cwf18"/>
    <property type="match status" value="1"/>
</dbReference>
<feature type="non-terminal residue" evidence="2">
    <location>
        <position position="1"/>
    </location>
</feature>
<dbReference type="Proteomes" id="UP000799536">
    <property type="component" value="Unassembled WGS sequence"/>
</dbReference>
<comment type="caution">
    <text evidence="2">The sequence shown here is derived from an EMBL/GenBank/DDBJ whole genome shotgun (WGS) entry which is preliminary data.</text>
</comment>
<dbReference type="GO" id="GO:0071014">
    <property type="term" value="C:post-mRNA release spliceosomal complex"/>
    <property type="evidence" value="ECO:0007669"/>
    <property type="project" value="TreeGrafter"/>
</dbReference>
<dbReference type="EMBL" id="ML994171">
    <property type="protein sequence ID" value="KAF2198100.1"/>
    <property type="molecule type" value="Genomic_DNA"/>
</dbReference>
<evidence type="ECO:0008006" key="4">
    <source>
        <dbReference type="Google" id="ProtNLM"/>
    </source>
</evidence>
<organism evidence="2 3">
    <name type="scientific">Delitschia confertaspora ATCC 74209</name>
    <dbReference type="NCBI Taxonomy" id="1513339"/>
    <lineage>
        <taxon>Eukaryota</taxon>
        <taxon>Fungi</taxon>
        <taxon>Dikarya</taxon>
        <taxon>Ascomycota</taxon>
        <taxon>Pezizomycotina</taxon>
        <taxon>Dothideomycetes</taxon>
        <taxon>Pleosporomycetidae</taxon>
        <taxon>Pleosporales</taxon>
        <taxon>Delitschiaceae</taxon>
        <taxon>Delitschia</taxon>
    </lineage>
</organism>
<sequence length="217" mass="23601">SSHATLSAASHDRKARLAQLKSLKRKQAPTDEDSADPSTTSTSLTTISTSTSLQTTSSDPSASLKPTDKYLSGRNFDPSTRSAKLGFESTPISDPTQTLEYKAQQLALQTKKEAEEAEKSEKEGGAGGIDLFKLQPKKPNWDLKRDLEEKLKIVDVWTENAIARLVRERVEGQKRKAVEAGGGSGEGKNGSGEGENVGMEGKELVEAMHLRERDEEE</sequence>
<dbReference type="PANTHER" id="PTHR31551">
    <property type="entry name" value="PRE-MRNA-SPLICING FACTOR CWF18"/>
    <property type="match status" value="1"/>
</dbReference>
<feature type="compositionally biased region" description="Basic and acidic residues" evidence="1">
    <location>
        <begin position="110"/>
        <end position="124"/>
    </location>
</feature>
<name>A0A9P4JF48_9PLEO</name>
<evidence type="ECO:0000313" key="3">
    <source>
        <dbReference type="Proteomes" id="UP000799536"/>
    </source>
</evidence>
<feature type="region of interest" description="Disordered" evidence="1">
    <location>
        <begin position="172"/>
        <end position="201"/>
    </location>
</feature>
<evidence type="ECO:0000313" key="2">
    <source>
        <dbReference type="EMBL" id="KAF2198100.1"/>
    </source>
</evidence>
<dbReference type="GO" id="GO:0005684">
    <property type="term" value="C:U2-type spliceosomal complex"/>
    <property type="evidence" value="ECO:0007669"/>
    <property type="project" value="TreeGrafter"/>
</dbReference>
<feature type="compositionally biased region" description="Low complexity" evidence="1">
    <location>
        <begin position="36"/>
        <end position="61"/>
    </location>
</feature>
<proteinExistence type="predicted"/>
<gene>
    <name evidence="2" type="ORF">GQ43DRAFT_339231</name>
</gene>
<accession>A0A9P4JF48</accession>
<feature type="region of interest" description="Disordered" evidence="1">
    <location>
        <begin position="1"/>
        <end position="95"/>
    </location>
</feature>
<protein>
    <recommendedName>
        <fullName evidence="4">Cwf18 pre-mRNA splicing factor</fullName>
    </recommendedName>
</protein>
<feature type="compositionally biased region" description="Gly residues" evidence="1">
    <location>
        <begin position="180"/>
        <end position="195"/>
    </location>
</feature>
<dbReference type="InterPro" id="IPR013169">
    <property type="entry name" value="mRNA_splic_Cwf18-like"/>
</dbReference>
<dbReference type="AlphaFoldDB" id="A0A9P4JF48"/>
<dbReference type="OrthoDB" id="10261348at2759"/>
<evidence type="ECO:0000256" key="1">
    <source>
        <dbReference type="SAM" id="MobiDB-lite"/>
    </source>
</evidence>
<reference evidence="2" key="1">
    <citation type="journal article" date="2020" name="Stud. Mycol.">
        <title>101 Dothideomycetes genomes: a test case for predicting lifestyles and emergence of pathogens.</title>
        <authorList>
            <person name="Haridas S."/>
            <person name="Albert R."/>
            <person name="Binder M."/>
            <person name="Bloem J."/>
            <person name="Labutti K."/>
            <person name="Salamov A."/>
            <person name="Andreopoulos B."/>
            <person name="Baker S."/>
            <person name="Barry K."/>
            <person name="Bills G."/>
            <person name="Bluhm B."/>
            <person name="Cannon C."/>
            <person name="Castanera R."/>
            <person name="Culley D."/>
            <person name="Daum C."/>
            <person name="Ezra D."/>
            <person name="Gonzalez J."/>
            <person name="Henrissat B."/>
            <person name="Kuo A."/>
            <person name="Liang C."/>
            <person name="Lipzen A."/>
            <person name="Lutzoni F."/>
            <person name="Magnuson J."/>
            <person name="Mondo S."/>
            <person name="Nolan M."/>
            <person name="Ohm R."/>
            <person name="Pangilinan J."/>
            <person name="Park H.-J."/>
            <person name="Ramirez L."/>
            <person name="Alfaro M."/>
            <person name="Sun H."/>
            <person name="Tritt A."/>
            <person name="Yoshinaga Y."/>
            <person name="Zwiers L.-H."/>
            <person name="Turgeon B."/>
            <person name="Goodwin S."/>
            <person name="Spatafora J."/>
            <person name="Crous P."/>
            <person name="Grigoriev I."/>
        </authorList>
    </citation>
    <scope>NUCLEOTIDE SEQUENCE</scope>
    <source>
        <strain evidence="2">ATCC 74209</strain>
    </source>
</reference>
<keyword evidence="3" id="KW-1185">Reference proteome</keyword>
<dbReference type="PANTHER" id="PTHR31551:SF1">
    <property type="entry name" value="COILED-COIL DOMAIN-CONTAINING PROTEIN 12"/>
    <property type="match status" value="1"/>
</dbReference>